<dbReference type="Proteomes" id="UP000654720">
    <property type="component" value="Chromosome"/>
</dbReference>
<evidence type="ECO:0000256" key="2">
    <source>
        <dbReference type="SAM" id="SignalP"/>
    </source>
</evidence>
<sequence length="277" mass="31183">MKNRLFIYTMVLLGSLFAACEENLTPYDSETCWVYFDLIGSADTLQTRTFVYAGGDAETDTVWIPLKTIGKVMNYDRPVTLLQVQATDSNAIAGTHFVAFDDQSLGSQYVIPAGKTTVELPIVLKRDASLKTDKVLLQFTLQANEYFMPGFVGPRLVRIWVTDQMERPSFWPTASDATLNKKIAPYDPMLHQFLIDATGNKWDDEYISSLGLCKGFLNTSWGEEWAYWDDKTSSYDSVYMDWLVSKLQKALAEENAARAARGEEPLKRSDGTELTIG</sequence>
<keyword evidence="4" id="KW-1185">Reference proteome</keyword>
<evidence type="ECO:0000256" key="1">
    <source>
        <dbReference type="SAM" id="MobiDB-lite"/>
    </source>
</evidence>
<dbReference type="Pfam" id="PF16132">
    <property type="entry name" value="DUF4843"/>
    <property type="match status" value="1"/>
</dbReference>
<feature type="chain" id="PRO_5046955966" evidence="2">
    <location>
        <begin position="19"/>
        <end position="277"/>
    </location>
</feature>
<protein>
    <submittedName>
        <fullName evidence="3">DUF4843 domain-containing protein</fullName>
    </submittedName>
</protein>
<evidence type="ECO:0000313" key="4">
    <source>
        <dbReference type="Proteomes" id="UP000654720"/>
    </source>
</evidence>
<accession>A0ABX7H8A1</accession>
<proteinExistence type="predicted"/>
<keyword evidence="2" id="KW-0732">Signal</keyword>
<feature type="signal peptide" evidence="2">
    <location>
        <begin position="1"/>
        <end position="18"/>
    </location>
</feature>
<dbReference type="GeneID" id="93095847"/>
<reference evidence="3 4" key="1">
    <citation type="submission" date="2021-02" db="EMBL/GenBank/DDBJ databases">
        <title>FDA dAtabase for Regulatory Grade micrObial Sequences (FDA-ARGOS): Supporting development and validation of Infectious Disease Dx tests.</title>
        <authorList>
            <person name="Carlson P."/>
            <person name="Fischbach M."/>
            <person name="Hastie J."/>
            <person name="Bilen M."/>
            <person name="Cheng A."/>
            <person name="Tallon L."/>
            <person name="Sadzewicz L."/>
            <person name="Zhao X."/>
            <person name="Boylan J."/>
            <person name="Ott S."/>
            <person name="Bowen H."/>
            <person name="Vavikolanu K."/>
            <person name="Mehta A."/>
            <person name="Aluvathingal J."/>
            <person name="Nadendla S."/>
            <person name="Yan Y."/>
            <person name="Sichtig H."/>
        </authorList>
    </citation>
    <scope>NUCLEOTIDE SEQUENCE [LARGE SCALE GENOMIC DNA]</scope>
    <source>
        <strain evidence="3 4">FDAARGOS_1229</strain>
    </source>
</reference>
<gene>
    <name evidence="3" type="ORF">I6J59_06555</name>
</gene>
<feature type="compositionally biased region" description="Basic and acidic residues" evidence="1">
    <location>
        <begin position="258"/>
        <end position="271"/>
    </location>
</feature>
<dbReference type="EMBL" id="CP069450">
    <property type="protein sequence ID" value="QRO51260.1"/>
    <property type="molecule type" value="Genomic_DNA"/>
</dbReference>
<dbReference type="PROSITE" id="PS51257">
    <property type="entry name" value="PROKAR_LIPOPROTEIN"/>
    <property type="match status" value="1"/>
</dbReference>
<feature type="region of interest" description="Disordered" evidence="1">
    <location>
        <begin position="258"/>
        <end position="277"/>
    </location>
</feature>
<dbReference type="RefSeq" id="WP_167330737.1">
    <property type="nucleotide sequence ID" value="NZ_CAMXLP010000090.1"/>
</dbReference>
<name>A0ABX7H8A1_9BACT</name>
<dbReference type="InterPro" id="IPR032299">
    <property type="entry name" value="DUF4843"/>
</dbReference>
<organism evidence="3 4">
    <name type="scientific">Butyricimonas virosa</name>
    <dbReference type="NCBI Taxonomy" id="544645"/>
    <lineage>
        <taxon>Bacteria</taxon>
        <taxon>Pseudomonadati</taxon>
        <taxon>Bacteroidota</taxon>
        <taxon>Bacteroidia</taxon>
        <taxon>Bacteroidales</taxon>
        <taxon>Odoribacteraceae</taxon>
        <taxon>Butyricimonas</taxon>
    </lineage>
</organism>
<evidence type="ECO:0000313" key="3">
    <source>
        <dbReference type="EMBL" id="QRO51260.1"/>
    </source>
</evidence>